<dbReference type="Proteomes" id="UP000235672">
    <property type="component" value="Unassembled WGS sequence"/>
</dbReference>
<dbReference type="SUPFAM" id="SSF63829">
    <property type="entry name" value="Calcium-dependent phosphotriesterase"/>
    <property type="match status" value="1"/>
</dbReference>
<feature type="signal peptide" evidence="1">
    <location>
        <begin position="1"/>
        <end position="23"/>
    </location>
</feature>
<proteinExistence type="predicted"/>
<evidence type="ECO:0000313" key="2">
    <source>
        <dbReference type="EMBL" id="PMD12952.1"/>
    </source>
</evidence>
<protein>
    <submittedName>
        <fullName evidence="2">Uncharacterized protein</fullName>
    </submittedName>
</protein>
<name>A0A2J6PFX1_9HELO</name>
<reference evidence="2 3" key="1">
    <citation type="submission" date="2016-05" db="EMBL/GenBank/DDBJ databases">
        <title>A degradative enzymes factory behind the ericoid mycorrhizal symbiosis.</title>
        <authorList>
            <consortium name="DOE Joint Genome Institute"/>
            <person name="Martino E."/>
            <person name="Morin E."/>
            <person name="Grelet G."/>
            <person name="Kuo A."/>
            <person name="Kohler A."/>
            <person name="Daghino S."/>
            <person name="Barry K."/>
            <person name="Choi C."/>
            <person name="Cichocki N."/>
            <person name="Clum A."/>
            <person name="Copeland A."/>
            <person name="Hainaut M."/>
            <person name="Haridas S."/>
            <person name="Labutti K."/>
            <person name="Lindquist E."/>
            <person name="Lipzen A."/>
            <person name="Khouja H.-R."/>
            <person name="Murat C."/>
            <person name="Ohm R."/>
            <person name="Olson A."/>
            <person name="Spatafora J."/>
            <person name="Veneault-Fourrey C."/>
            <person name="Henrissat B."/>
            <person name="Grigoriev I."/>
            <person name="Martin F."/>
            <person name="Perotto S."/>
        </authorList>
    </citation>
    <scope>NUCLEOTIDE SEQUENCE [LARGE SCALE GENOMIC DNA]</scope>
    <source>
        <strain evidence="2 3">UAMH 7357</strain>
    </source>
</reference>
<keyword evidence="3" id="KW-1185">Reference proteome</keyword>
<organism evidence="2 3">
    <name type="scientific">Hyaloscypha hepaticicola</name>
    <dbReference type="NCBI Taxonomy" id="2082293"/>
    <lineage>
        <taxon>Eukaryota</taxon>
        <taxon>Fungi</taxon>
        <taxon>Dikarya</taxon>
        <taxon>Ascomycota</taxon>
        <taxon>Pezizomycotina</taxon>
        <taxon>Leotiomycetes</taxon>
        <taxon>Helotiales</taxon>
        <taxon>Hyaloscyphaceae</taxon>
        <taxon>Hyaloscypha</taxon>
    </lineage>
</organism>
<evidence type="ECO:0000313" key="3">
    <source>
        <dbReference type="Proteomes" id="UP000235672"/>
    </source>
</evidence>
<dbReference type="OrthoDB" id="10528020at2759"/>
<evidence type="ECO:0000256" key="1">
    <source>
        <dbReference type="SAM" id="SignalP"/>
    </source>
</evidence>
<dbReference type="EMBL" id="KZ613538">
    <property type="protein sequence ID" value="PMD12952.1"/>
    <property type="molecule type" value="Genomic_DNA"/>
</dbReference>
<gene>
    <name evidence="2" type="ORF">NA56DRAFT_712551</name>
</gene>
<sequence length="290" mass="29948">MTICTRVISLVWLLALAITPAAASDTSTTICALSADLSKVIRWNAATSTWNQVGGAASAIYGGPIALLATNPDNTAVFEYTSGTWTAIGNGGAQVVQGYGALYGLTPNEPNLMIWEYLGLGPSSWLEIGGPAGNLYAGAGSELFATNPAGNELWHFVNGATWEQVLFFEAPADFAVGRDGNAYFLGDEGLLLWSGNGNGWTPILGCPASTLYVGGFGVFAGGSSTGKLYQYIGGEVWPMIGIGGESYAVSDEGVYALGLGGAAVYKWSGSGSIWEELQGSGTVSQIVPCP</sequence>
<feature type="chain" id="PRO_5014471193" evidence="1">
    <location>
        <begin position="24"/>
        <end position="290"/>
    </location>
</feature>
<accession>A0A2J6PFX1</accession>
<keyword evidence="1" id="KW-0732">Signal</keyword>
<dbReference type="AlphaFoldDB" id="A0A2J6PFX1"/>